<dbReference type="EMBL" id="CP090892">
    <property type="protein sequence ID" value="ULU04183.1"/>
    <property type="molecule type" value="Genomic_DNA"/>
</dbReference>
<organism evidence="1 2">
    <name type="scientific">Caenorhabditis briggsae</name>
    <dbReference type="NCBI Taxonomy" id="6238"/>
    <lineage>
        <taxon>Eukaryota</taxon>
        <taxon>Metazoa</taxon>
        <taxon>Ecdysozoa</taxon>
        <taxon>Nematoda</taxon>
        <taxon>Chromadorea</taxon>
        <taxon>Rhabditida</taxon>
        <taxon>Rhabditina</taxon>
        <taxon>Rhabditomorpha</taxon>
        <taxon>Rhabditoidea</taxon>
        <taxon>Rhabditidae</taxon>
        <taxon>Peloderinae</taxon>
        <taxon>Caenorhabditis</taxon>
    </lineage>
</organism>
<evidence type="ECO:0000313" key="1">
    <source>
        <dbReference type="EMBL" id="ULU04183.1"/>
    </source>
</evidence>
<gene>
    <name evidence="1" type="ORF">L3Y34_017162</name>
</gene>
<reference evidence="1 2" key="1">
    <citation type="submission" date="2022-05" db="EMBL/GenBank/DDBJ databases">
        <title>Chromosome-level reference genomes for two strains of Caenorhabditis briggsae: an improved platform for comparative genomics.</title>
        <authorList>
            <person name="Stevens L."/>
            <person name="Andersen E.C."/>
        </authorList>
    </citation>
    <scope>NUCLEOTIDE SEQUENCE [LARGE SCALE GENOMIC DNA]</scope>
    <source>
        <strain evidence="1">QX1410_ONT</strain>
        <tissue evidence="1">Whole-organism</tissue>
    </source>
</reference>
<evidence type="ECO:0000313" key="2">
    <source>
        <dbReference type="Proteomes" id="UP000827892"/>
    </source>
</evidence>
<proteinExistence type="predicted"/>
<accession>A0AAE9DHT7</accession>
<sequence length="32" mass="3027">MPGGLGALTSAAALHGGGAGVGFPALVEFYHT</sequence>
<protein>
    <submittedName>
        <fullName evidence="1">Uncharacterized protein</fullName>
    </submittedName>
</protein>
<dbReference type="Proteomes" id="UP000827892">
    <property type="component" value="Chromosome II"/>
</dbReference>
<name>A0AAE9DHT7_CAEBR</name>
<dbReference type="AlphaFoldDB" id="A0AAE9DHT7"/>